<dbReference type="PATRIC" id="fig|476652.3.peg.4314"/>
<dbReference type="PROSITE" id="PS00166">
    <property type="entry name" value="ENOYL_COA_HYDRATASE"/>
    <property type="match status" value="1"/>
</dbReference>
<dbReference type="Pfam" id="PF00378">
    <property type="entry name" value="ECH_1"/>
    <property type="match status" value="1"/>
</dbReference>
<dbReference type="AlphaFoldDB" id="A0A0J1FL33"/>
<reference evidence="8 9" key="1">
    <citation type="submission" date="2015-06" db="EMBL/GenBank/DDBJ databases">
        <title>Draft genome of the moderately acidophilic sulfate reducer Candidatus Desulfosporosinus acididurans strain M1.</title>
        <authorList>
            <person name="Poehlein A."/>
            <person name="Petzsch P."/>
            <person name="Johnson B.D."/>
            <person name="Schloemann M."/>
            <person name="Daniel R."/>
            <person name="Muehling M."/>
        </authorList>
    </citation>
    <scope>NUCLEOTIDE SEQUENCE [LARGE SCALE GENOMIC DNA]</scope>
    <source>
        <strain evidence="8 9">M1</strain>
    </source>
</reference>
<evidence type="ECO:0000256" key="5">
    <source>
        <dbReference type="ARBA" id="ARBA00050624"/>
    </source>
</evidence>
<dbReference type="FunFam" id="3.90.226.10:FF:000009">
    <property type="entry name" value="Carnitinyl-CoA dehydratase"/>
    <property type="match status" value="1"/>
</dbReference>
<dbReference type="InterPro" id="IPR029045">
    <property type="entry name" value="ClpP/crotonase-like_dom_sf"/>
</dbReference>
<dbReference type="Proteomes" id="UP000036356">
    <property type="component" value="Unassembled WGS sequence"/>
</dbReference>
<dbReference type="EC" id="4.2.1.150" evidence="6"/>
<sequence length="259" mass="27609">MAFETILVEIEEGIATITLNRRDVLNALNSQVFTELAEAAENLAVDDSVRAVIITGGDKVFAAGADIKQMALLGAVDVAIGLRPSKIAFERLENMPKPVIAAINGYALGGGCELTLAADVRVAADNAQFGLPEIKLGILPGGGGTQRLPRLIGAGKAKELIFTGDLINAEEALRVGLVNKVVPADQVLAEAKKMAKKFVSRGSVALSLAKACINEGQRMDLEMGLEYEHKCFSLLFATEDQKEGMKAFVEKRKPNFQGK</sequence>
<comment type="pathway">
    <text evidence="1">Lipid metabolism; butanoate metabolism.</text>
</comment>
<dbReference type="PANTHER" id="PTHR11941">
    <property type="entry name" value="ENOYL-COA HYDRATASE-RELATED"/>
    <property type="match status" value="1"/>
</dbReference>
<dbReference type="InterPro" id="IPR018376">
    <property type="entry name" value="Enoyl-CoA_hyd/isom_CS"/>
</dbReference>
<dbReference type="FunFam" id="1.10.12.10:FF:000001">
    <property type="entry name" value="Probable enoyl-CoA hydratase, mitochondrial"/>
    <property type="match status" value="1"/>
</dbReference>
<evidence type="ECO:0000256" key="3">
    <source>
        <dbReference type="ARBA" id="ARBA00011881"/>
    </source>
</evidence>
<organism evidence="8 9">
    <name type="scientific">Desulfosporosinus acididurans</name>
    <dbReference type="NCBI Taxonomy" id="476652"/>
    <lineage>
        <taxon>Bacteria</taxon>
        <taxon>Bacillati</taxon>
        <taxon>Bacillota</taxon>
        <taxon>Clostridia</taxon>
        <taxon>Eubacteriales</taxon>
        <taxon>Desulfitobacteriaceae</taxon>
        <taxon>Desulfosporosinus</taxon>
    </lineage>
</organism>
<protein>
    <recommendedName>
        <fullName evidence="6">short-chain-enoyl-CoA hydratase</fullName>
        <ecNumber evidence="6">4.2.1.150</ecNumber>
    </recommendedName>
</protein>
<keyword evidence="9" id="KW-1185">Reference proteome</keyword>
<keyword evidence="4 8" id="KW-0456">Lyase</keyword>
<dbReference type="CDD" id="cd06558">
    <property type="entry name" value="crotonase-like"/>
    <property type="match status" value="1"/>
</dbReference>
<comment type="similarity">
    <text evidence="2 7">Belongs to the enoyl-CoA hydratase/isomerase family.</text>
</comment>
<evidence type="ECO:0000313" key="9">
    <source>
        <dbReference type="Proteomes" id="UP000036356"/>
    </source>
</evidence>
<name>A0A0J1FL33_9FIRM</name>
<evidence type="ECO:0000256" key="7">
    <source>
        <dbReference type="RuleBase" id="RU003707"/>
    </source>
</evidence>
<dbReference type="RefSeq" id="WP_047811835.1">
    <property type="nucleotide sequence ID" value="NZ_LDZY01000018.1"/>
</dbReference>
<dbReference type="GO" id="GO:0018812">
    <property type="term" value="F:3-hydroxyacyl-CoA dehydratase activity"/>
    <property type="evidence" value="ECO:0007669"/>
    <property type="project" value="UniProtKB-EC"/>
</dbReference>
<dbReference type="STRING" id="476652.DEAC_c40710"/>
<gene>
    <name evidence="8" type="primary">echA8_4</name>
    <name evidence="8" type="ORF">DEAC_c40710</name>
</gene>
<dbReference type="Gene3D" id="3.90.226.10">
    <property type="entry name" value="2-enoyl-CoA Hydratase, Chain A, domain 1"/>
    <property type="match status" value="1"/>
</dbReference>
<evidence type="ECO:0000256" key="6">
    <source>
        <dbReference type="ARBA" id="ARBA00067035"/>
    </source>
</evidence>
<comment type="catalytic activity">
    <reaction evidence="5">
        <text>a short-chain (3S)-3-hydroxyacyl-CoA = a short-chain (2E)-enoyl-CoA + H2O</text>
        <dbReference type="Rhea" id="RHEA:52664"/>
        <dbReference type="ChEBI" id="CHEBI:15377"/>
        <dbReference type="ChEBI" id="CHEBI:87488"/>
        <dbReference type="ChEBI" id="CHEBI:136760"/>
        <dbReference type="EC" id="4.2.1.150"/>
    </reaction>
</comment>
<comment type="caution">
    <text evidence="8">The sequence shown here is derived from an EMBL/GenBank/DDBJ whole genome shotgun (WGS) entry which is preliminary data.</text>
</comment>
<dbReference type="SUPFAM" id="SSF52096">
    <property type="entry name" value="ClpP/crotonase"/>
    <property type="match status" value="1"/>
</dbReference>
<comment type="subunit">
    <text evidence="3">Homotetramer.</text>
</comment>
<proteinExistence type="inferred from homology"/>
<evidence type="ECO:0000313" key="8">
    <source>
        <dbReference type="EMBL" id="KLU64077.1"/>
    </source>
</evidence>
<dbReference type="InterPro" id="IPR014748">
    <property type="entry name" value="Enoyl-CoA_hydra_C"/>
</dbReference>
<dbReference type="Gene3D" id="1.10.12.10">
    <property type="entry name" value="Lyase 2-enoyl-coa Hydratase, Chain A, domain 2"/>
    <property type="match status" value="1"/>
</dbReference>
<evidence type="ECO:0000256" key="4">
    <source>
        <dbReference type="ARBA" id="ARBA00023239"/>
    </source>
</evidence>
<evidence type="ECO:0000256" key="2">
    <source>
        <dbReference type="ARBA" id="ARBA00005254"/>
    </source>
</evidence>
<dbReference type="InterPro" id="IPR001753">
    <property type="entry name" value="Enoyl-CoA_hydra/iso"/>
</dbReference>
<dbReference type="GO" id="GO:0006635">
    <property type="term" value="P:fatty acid beta-oxidation"/>
    <property type="evidence" value="ECO:0007669"/>
    <property type="project" value="TreeGrafter"/>
</dbReference>
<evidence type="ECO:0000256" key="1">
    <source>
        <dbReference type="ARBA" id="ARBA00005086"/>
    </source>
</evidence>
<dbReference type="EMBL" id="LDZY01000018">
    <property type="protein sequence ID" value="KLU64077.1"/>
    <property type="molecule type" value="Genomic_DNA"/>
</dbReference>
<accession>A0A0J1FL33</accession>
<dbReference type="PANTHER" id="PTHR11941:SF54">
    <property type="entry name" value="ENOYL-COA HYDRATASE, MITOCHONDRIAL"/>
    <property type="match status" value="1"/>
</dbReference>